<evidence type="ECO:0000313" key="3">
    <source>
        <dbReference type="EMBL" id="KAJ7716285.1"/>
    </source>
</evidence>
<feature type="region of interest" description="Disordered" evidence="1">
    <location>
        <begin position="1"/>
        <end position="26"/>
    </location>
</feature>
<feature type="domain" description="CxC2-like cysteine cluster KDZ transposase-associated" evidence="2">
    <location>
        <begin position="178"/>
        <end position="279"/>
    </location>
</feature>
<feature type="region of interest" description="Disordered" evidence="1">
    <location>
        <begin position="42"/>
        <end position="83"/>
    </location>
</feature>
<dbReference type="Pfam" id="PF18803">
    <property type="entry name" value="CxC2"/>
    <property type="match status" value="1"/>
</dbReference>
<dbReference type="AlphaFoldDB" id="A0AAD7HB26"/>
<reference evidence="3" key="1">
    <citation type="submission" date="2023-03" db="EMBL/GenBank/DDBJ databases">
        <title>Massive genome expansion in bonnet fungi (Mycena s.s.) driven by repeated elements and novel gene families across ecological guilds.</title>
        <authorList>
            <consortium name="Lawrence Berkeley National Laboratory"/>
            <person name="Harder C.B."/>
            <person name="Miyauchi S."/>
            <person name="Viragh M."/>
            <person name="Kuo A."/>
            <person name="Thoen E."/>
            <person name="Andreopoulos B."/>
            <person name="Lu D."/>
            <person name="Skrede I."/>
            <person name="Drula E."/>
            <person name="Henrissat B."/>
            <person name="Morin E."/>
            <person name="Kohler A."/>
            <person name="Barry K."/>
            <person name="LaButti K."/>
            <person name="Morin E."/>
            <person name="Salamov A."/>
            <person name="Lipzen A."/>
            <person name="Mereny Z."/>
            <person name="Hegedus B."/>
            <person name="Baldrian P."/>
            <person name="Stursova M."/>
            <person name="Weitz H."/>
            <person name="Taylor A."/>
            <person name="Grigoriev I.V."/>
            <person name="Nagy L.G."/>
            <person name="Martin F."/>
            <person name="Kauserud H."/>
        </authorList>
    </citation>
    <scope>NUCLEOTIDE SEQUENCE</scope>
    <source>
        <strain evidence="3">CBHHK182m</strain>
    </source>
</reference>
<comment type="caution">
    <text evidence="3">The sequence shown here is derived from an EMBL/GenBank/DDBJ whole genome shotgun (WGS) entry which is preliminary data.</text>
</comment>
<sequence>MAPSVAKSKGKRKATHLDSEDSQSNHVVFAAPALKRVNYTVTTDAGSKKSMPVIQRLPSKFTPLPKASTSLESEPQPPESEPEVKVKTQKAQLLEDFGGHFSELGRLLLDFEADERQGSPCSCDRPGMVATAQCHDCTGYEIACSTCFVDSHLRNPFHWAEIWDETQGFFVRHDISILGHVIHLGHNGRPCPHPWGEQLFTIVDDNGVHSTRLAFCGCHQLPPNKVEQLMRARLFPATTRHPQTAFTFRMLKGFQLHNLESKKAAYDYLGAIRRLTDNSFTAEVANPYAAFLCVVRVFNFLTLKKRAGQFHGIDLLLPHRPSGNLLVWCPACPEPGFNSDPNCPETPHHLRHVNQSQRTLDGNFQCNQFSKNTDPNDVSLCEGKGYFPLDSKYKEYLASIPVSKEKSTCNYLKAVNKQDKKKFKNMAVTGTVNCQCSHVFILSCVDLYHGERFANTDMALAMELYRHQPNESFQVKLQFEVDDIDQVATYDIACEYFINLEQRFKDNFAKLLPMIKRMRWGVPALHVQGHQDSCTYLFGTAYMECVGHFHGETAEQYWPEANQLGPHVRQMNNGHRQDTMIIHHGDWNHKKTMGIAASLAEDIVEAKQKYREKRNHFMALSASFRAHLQQWREISRTTSKKGKEAISVYKHKTTKVPSQEAIYKKMLNDESVFSSTMVSKGKVAQFLEEGLGIEDSQSKLRQLISDREEHDLVSKQKEIKKRTAKIQARILAWRKTQTQLMPKVGDKVAAQSLQAPSVQDEKLFLPSALSVMERQEFDLQSLAAEEAKWREGQAFDHLRALQNVVKTISALRNRKTRDERKQKENTRAGDNIRLATGIRNQHMATYEVARLALTALDVESKFLPLSESDLYMKSVQQKRRVGDSRHTDGALWRLKINTPVEEDIDMDGPHTKHKPVPIKPVADERPEGWLWQLGKLSKMSSAEMEEWSREGDRVQWFRAEAEMQRWQEQGEQKLAELLRTYRSFQRMDETWAALAATSLPAGHQAYARQKAAMYRKRAEEARYLVTAAGYRALLSKEGNILAVVQAERDREARILADAEAIITDE</sequence>
<dbReference type="EMBL" id="JARKIB010000294">
    <property type="protein sequence ID" value="KAJ7716285.1"/>
    <property type="molecule type" value="Genomic_DNA"/>
</dbReference>
<protein>
    <recommendedName>
        <fullName evidence="2">CxC2-like cysteine cluster KDZ transposase-associated domain-containing protein</fullName>
    </recommendedName>
</protein>
<dbReference type="Pfam" id="PF18758">
    <property type="entry name" value="KDZ"/>
    <property type="match status" value="1"/>
</dbReference>
<keyword evidence="4" id="KW-1185">Reference proteome</keyword>
<dbReference type="InterPro" id="IPR040521">
    <property type="entry name" value="KDZ"/>
</dbReference>
<proteinExistence type="predicted"/>
<dbReference type="PANTHER" id="PTHR33104:SF2">
    <property type="entry name" value="CXC3 LIKE CYSTEINE CLUSTER DOMAIN-CONTAINING PROTEIN"/>
    <property type="match status" value="1"/>
</dbReference>
<dbReference type="InterPro" id="IPR041457">
    <property type="entry name" value="CxC2_KDZ-assoc"/>
</dbReference>
<accession>A0AAD7HB26</accession>
<name>A0AAD7HB26_9AGAR</name>
<organism evidence="3 4">
    <name type="scientific">Mycena metata</name>
    <dbReference type="NCBI Taxonomy" id="1033252"/>
    <lineage>
        <taxon>Eukaryota</taxon>
        <taxon>Fungi</taxon>
        <taxon>Dikarya</taxon>
        <taxon>Basidiomycota</taxon>
        <taxon>Agaricomycotina</taxon>
        <taxon>Agaricomycetes</taxon>
        <taxon>Agaricomycetidae</taxon>
        <taxon>Agaricales</taxon>
        <taxon>Marasmiineae</taxon>
        <taxon>Mycenaceae</taxon>
        <taxon>Mycena</taxon>
    </lineage>
</organism>
<dbReference type="PANTHER" id="PTHR33104">
    <property type="entry name" value="SI:DKEY-29D5.2"/>
    <property type="match status" value="1"/>
</dbReference>
<evidence type="ECO:0000313" key="4">
    <source>
        <dbReference type="Proteomes" id="UP001215598"/>
    </source>
</evidence>
<evidence type="ECO:0000259" key="2">
    <source>
        <dbReference type="Pfam" id="PF18803"/>
    </source>
</evidence>
<evidence type="ECO:0000256" key="1">
    <source>
        <dbReference type="SAM" id="MobiDB-lite"/>
    </source>
</evidence>
<dbReference type="Proteomes" id="UP001215598">
    <property type="component" value="Unassembled WGS sequence"/>
</dbReference>
<gene>
    <name evidence="3" type="ORF">B0H16DRAFT_1801604</name>
</gene>